<feature type="region of interest" description="Disordered" evidence="2">
    <location>
        <begin position="528"/>
        <end position="644"/>
    </location>
</feature>
<dbReference type="AlphaFoldDB" id="A0A9N8MLW0"/>
<name>A0A9N8MLW0_9BURK</name>
<protein>
    <submittedName>
        <fullName evidence="5">Type 3 secretion system secretin</fullName>
    </submittedName>
</protein>
<sequence>MKTELGFSSGSHARRRSLSSTVLVAALCAGMVVTQNGVAQQINGMPALGKGGANPALPVGQGPVPMMISMAPMPSGPGAGTKSVGSVALSGPNCSGEIRDESSVSVAVGKSILVPLAEPARNRTLGNPTVAQATLVSPRTLYLVGMTVGTTNMIVQGRSGQCQIIDVNVNIDADGLQRTLQQLLPAERGIRVSTAAGNLVLAGRVSGAQAAQQAMAIANAYAGAQPTQQQQASTTNFGNTGSSLTQQSSSVSKPSEVLNMMTLDSPQQVMLEVKVAEVSKTLLNQLGAAVNIQGGFGSWTGALVSSLLAGVGNGVIVNKANNRPFNIAVDAQKTDSLGKILAEPNLVTLSGQEASFLAGGRVFIPVPQSNGTGGSTITLQEEEFGVGLKFTPTVLAGSRINLKVAPEVSELSPTGVTVTATGTSGAAILPLITTRRASTTVQMNDGESFAIGGLMQNNITGSLKAIPGLGEVPVLGALFRSTSFQQDRTELVFIITVHLVKPMPSNDYPLPTDSFGPTSDAAVYATGNMEGRQPHPAAPAAATPNVPQTQPSAPAPAPAPAAGSNTPAALPPRDTQADRPAPVVIGPPDGTPAPVATPLPAAAAPSVTGADVSAGVSPAAAKQAVTGSQQMVAKAGGTIPADEH</sequence>
<feature type="region of interest" description="Disordered" evidence="2">
    <location>
        <begin position="230"/>
        <end position="251"/>
    </location>
</feature>
<accession>A0A9N8MLW0</accession>
<dbReference type="Proteomes" id="UP000675121">
    <property type="component" value="Unassembled WGS sequence"/>
</dbReference>
<evidence type="ECO:0000259" key="3">
    <source>
        <dbReference type="Pfam" id="PF00263"/>
    </source>
</evidence>
<reference evidence="5" key="1">
    <citation type="submission" date="2021-02" db="EMBL/GenBank/DDBJ databases">
        <authorList>
            <person name="Vanwijnsberghe S."/>
        </authorList>
    </citation>
    <scope>NUCLEOTIDE SEQUENCE</scope>
    <source>
        <strain evidence="5">R-70211</strain>
    </source>
</reference>
<dbReference type="PRINTS" id="PR00811">
    <property type="entry name" value="BCTERIALGSPD"/>
</dbReference>
<feature type="domain" description="Pilus formation protein N-terminal" evidence="4">
    <location>
        <begin position="102"/>
        <end position="170"/>
    </location>
</feature>
<dbReference type="InterPro" id="IPR050810">
    <property type="entry name" value="Bact_Secretion_Sys_Channel"/>
</dbReference>
<comment type="caution">
    <text evidence="5">The sequence shown here is derived from an EMBL/GenBank/DDBJ whole genome shotgun (WGS) entry which is preliminary data.</text>
</comment>
<comment type="similarity">
    <text evidence="1">Belongs to the bacterial secretin family.</text>
</comment>
<dbReference type="Pfam" id="PF00263">
    <property type="entry name" value="Secretin"/>
    <property type="match status" value="1"/>
</dbReference>
<dbReference type="RefSeq" id="WP_201077588.1">
    <property type="nucleotide sequence ID" value="NZ_CAJNAS010000002.1"/>
</dbReference>
<evidence type="ECO:0000313" key="6">
    <source>
        <dbReference type="Proteomes" id="UP000675121"/>
    </source>
</evidence>
<dbReference type="Pfam" id="PF13629">
    <property type="entry name" value="T2SS-T3SS_pil_N"/>
    <property type="match status" value="1"/>
</dbReference>
<dbReference type="PANTHER" id="PTHR30332">
    <property type="entry name" value="PROBABLE GENERAL SECRETION PATHWAY PROTEIN D"/>
    <property type="match status" value="1"/>
</dbReference>
<dbReference type="InterPro" id="IPR001775">
    <property type="entry name" value="GspD/PilQ"/>
</dbReference>
<organism evidence="5 6">
    <name type="scientific">Paraburkholderia domus</name>
    <dbReference type="NCBI Taxonomy" id="2793075"/>
    <lineage>
        <taxon>Bacteria</taxon>
        <taxon>Pseudomonadati</taxon>
        <taxon>Pseudomonadota</taxon>
        <taxon>Betaproteobacteria</taxon>
        <taxon>Burkholderiales</taxon>
        <taxon>Burkholderiaceae</taxon>
        <taxon>Paraburkholderia</taxon>
    </lineage>
</organism>
<evidence type="ECO:0000259" key="4">
    <source>
        <dbReference type="Pfam" id="PF13629"/>
    </source>
</evidence>
<gene>
    <name evidence="5" type="primary">sctC_1</name>
    <name evidence="5" type="ORF">R70211_01204</name>
</gene>
<feature type="domain" description="Type II/III secretion system secretin-like" evidence="3">
    <location>
        <begin position="332"/>
        <end position="501"/>
    </location>
</feature>
<dbReference type="InterPro" id="IPR004846">
    <property type="entry name" value="T2SS/T3SS_dom"/>
</dbReference>
<dbReference type="GO" id="GO:0009306">
    <property type="term" value="P:protein secretion"/>
    <property type="evidence" value="ECO:0007669"/>
    <property type="project" value="InterPro"/>
</dbReference>
<dbReference type="PANTHER" id="PTHR30332:SF17">
    <property type="entry name" value="TYPE IV PILIATION SYSTEM PROTEIN DR_0774-RELATED"/>
    <property type="match status" value="1"/>
</dbReference>
<proteinExistence type="inferred from homology"/>
<evidence type="ECO:0000256" key="1">
    <source>
        <dbReference type="RuleBase" id="RU004003"/>
    </source>
</evidence>
<dbReference type="GO" id="GO:0015627">
    <property type="term" value="C:type II protein secretion system complex"/>
    <property type="evidence" value="ECO:0007669"/>
    <property type="project" value="TreeGrafter"/>
</dbReference>
<evidence type="ECO:0000313" key="5">
    <source>
        <dbReference type="EMBL" id="CAE6870670.1"/>
    </source>
</evidence>
<dbReference type="InterPro" id="IPR032789">
    <property type="entry name" value="T2SS-T3SS_pil_N"/>
</dbReference>
<dbReference type="EMBL" id="CAJNAS010000002">
    <property type="protein sequence ID" value="CAE6870670.1"/>
    <property type="molecule type" value="Genomic_DNA"/>
</dbReference>
<keyword evidence="6" id="KW-1185">Reference proteome</keyword>
<feature type="compositionally biased region" description="Low complexity" evidence="2">
    <location>
        <begin position="534"/>
        <end position="552"/>
    </location>
</feature>
<evidence type="ECO:0000256" key="2">
    <source>
        <dbReference type="SAM" id="MobiDB-lite"/>
    </source>
</evidence>